<organism evidence="5 6">
    <name type="scientific">Candidatus Jacksonbacteria bacterium RIFCSPLOWO2_02_FULL_44_20</name>
    <dbReference type="NCBI Taxonomy" id="1798460"/>
    <lineage>
        <taxon>Bacteria</taxon>
        <taxon>Candidatus Jacksoniibacteriota</taxon>
    </lineage>
</organism>
<evidence type="ECO:0000259" key="4">
    <source>
        <dbReference type="PROSITE" id="PS51084"/>
    </source>
</evidence>
<name>A0A1G2A9W3_9BACT</name>
<dbReference type="GO" id="GO:0003824">
    <property type="term" value="F:catalytic activity"/>
    <property type="evidence" value="ECO:0007669"/>
    <property type="project" value="InterPro"/>
</dbReference>
<evidence type="ECO:0000256" key="1">
    <source>
        <dbReference type="PIRSR" id="PIRSR601310-1"/>
    </source>
</evidence>
<gene>
    <name evidence="5" type="ORF">A3H61_04585</name>
</gene>
<dbReference type="PRINTS" id="PR00332">
    <property type="entry name" value="HISTRIAD"/>
</dbReference>
<dbReference type="InterPro" id="IPR011146">
    <property type="entry name" value="HIT-like"/>
</dbReference>
<evidence type="ECO:0000256" key="2">
    <source>
        <dbReference type="PIRSR" id="PIRSR601310-3"/>
    </source>
</evidence>
<evidence type="ECO:0000313" key="5">
    <source>
        <dbReference type="EMBL" id="OGY72837.1"/>
    </source>
</evidence>
<accession>A0A1G2A9W3</accession>
<sequence length="108" mass="11858">MDCIFCNIIQGKIPAQFVYKDEHVVVFHDIHPKARVHVLIVPIKHLDSINAVTSADTNIVGKMFVVAPLIAGQLGVKESGYKLLVNVGEGAGQVVPHMHMHLLGDRKE</sequence>
<dbReference type="SUPFAM" id="SSF54197">
    <property type="entry name" value="HIT-like"/>
    <property type="match status" value="1"/>
</dbReference>
<dbReference type="InterPro" id="IPR001310">
    <property type="entry name" value="Histidine_triad_HIT"/>
</dbReference>
<dbReference type="EMBL" id="MHJU01000022">
    <property type="protein sequence ID" value="OGY72837.1"/>
    <property type="molecule type" value="Genomic_DNA"/>
</dbReference>
<dbReference type="AlphaFoldDB" id="A0A1G2A9W3"/>
<dbReference type="CDD" id="cd01276">
    <property type="entry name" value="PKCI_related"/>
    <property type="match status" value="1"/>
</dbReference>
<feature type="active site" description="Tele-AMP-histidine intermediate" evidence="1">
    <location>
        <position position="99"/>
    </location>
</feature>
<reference evidence="5 6" key="1">
    <citation type="journal article" date="2016" name="Nat. Commun.">
        <title>Thousands of microbial genomes shed light on interconnected biogeochemical processes in an aquifer system.</title>
        <authorList>
            <person name="Anantharaman K."/>
            <person name="Brown C.T."/>
            <person name="Hug L.A."/>
            <person name="Sharon I."/>
            <person name="Castelle C.J."/>
            <person name="Probst A.J."/>
            <person name="Thomas B.C."/>
            <person name="Singh A."/>
            <person name="Wilkins M.J."/>
            <person name="Karaoz U."/>
            <person name="Brodie E.L."/>
            <person name="Williams K.H."/>
            <person name="Hubbard S.S."/>
            <person name="Banfield J.F."/>
        </authorList>
    </citation>
    <scope>NUCLEOTIDE SEQUENCE [LARGE SCALE GENOMIC DNA]</scope>
</reference>
<evidence type="ECO:0000256" key="3">
    <source>
        <dbReference type="PROSITE-ProRule" id="PRU00464"/>
    </source>
</evidence>
<comment type="caution">
    <text evidence="5">The sequence shown here is derived from an EMBL/GenBank/DDBJ whole genome shotgun (WGS) entry which is preliminary data.</text>
</comment>
<protein>
    <submittedName>
        <fullName evidence="5">Histidine triad nucleotide-binding protein</fullName>
    </submittedName>
</protein>
<dbReference type="PROSITE" id="PS51084">
    <property type="entry name" value="HIT_2"/>
    <property type="match status" value="1"/>
</dbReference>
<dbReference type="Pfam" id="PF01230">
    <property type="entry name" value="HIT"/>
    <property type="match status" value="1"/>
</dbReference>
<dbReference type="InterPro" id="IPR036265">
    <property type="entry name" value="HIT-like_sf"/>
</dbReference>
<dbReference type="PANTHER" id="PTHR23089">
    <property type="entry name" value="HISTIDINE TRIAD HIT PROTEIN"/>
    <property type="match status" value="1"/>
</dbReference>
<proteinExistence type="predicted"/>
<dbReference type="PROSITE" id="PS00892">
    <property type="entry name" value="HIT_1"/>
    <property type="match status" value="1"/>
</dbReference>
<feature type="domain" description="HIT" evidence="4">
    <location>
        <begin position="4"/>
        <end position="108"/>
    </location>
</feature>
<dbReference type="Proteomes" id="UP000178315">
    <property type="component" value="Unassembled WGS sequence"/>
</dbReference>
<dbReference type="Gene3D" id="3.30.428.10">
    <property type="entry name" value="HIT-like"/>
    <property type="match status" value="1"/>
</dbReference>
<dbReference type="InterPro" id="IPR019808">
    <property type="entry name" value="Histidine_triad_CS"/>
</dbReference>
<feature type="short sequence motif" description="Histidine triad motif" evidence="2 3">
    <location>
        <begin position="97"/>
        <end position="101"/>
    </location>
</feature>
<evidence type="ECO:0000313" key="6">
    <source>
        <dbReference type="Proteomes" id="UP000178315"/>
    </source>
</evidence>